<dbReference type="EMBL" id="JACHHR010000002">
    <property type="protein sequence ID" value="MBB5211282.1"/>
    <property type="molecule type" value="Genomic_DNA"/>
</dbReference>
<dbReference type="AlphaFoldDB" id="A0A6P1T8A6"/>
<accession>A0A6P1T8A6</accession>
<sequence length="250" mass="26915">MNKQLILTLLGAAAIVIAGIFGSSVNAQQIVTVDPGDGWLNASEGYQEKVTWRVASKGGAASPRGVFVNLDNNKELAVVDRILEFSGDRGEVTEVVQISPEQARSWHAKGVRRVGYRRVFAGAAGSLSNHILFDLDASGRLAQVEASPPTQTVSGKSRQMMLAWNLNGDIGSINAVSESGQFLVGDRVVYEVAQPLVADGESTLKETVMLPPGLVNELVASGIYQLRYTRTFVDDKDTRRSASVDIRLTQ</sequence>
<proteinExistence type="predicted"/>
<organism evidence="1 4">
    <name type="scientific">Microbulbifer hydrolyticus</name>
    <dbReference type="NCBI Taxonomy" id="48074"/>
    <lineage>
        <taxon>Bacteria</taxon>
        <taxon>Pseudomonadati</taxon>
        <taxon>Pseudomonadota</taxon>
        <taxon>Gammaproteobacteria</taxon>
        <taxon>Cellvibrionales</taxon>
        <taxon>Microbulbiferaceae</taxon>
        <taxon>Microbulbifer</taxon>
    </lineage>
</organism>
<name>A0A6P1T8A6_9GAMM</name>
<dbReference type="EMBL" id="CP047491">
    <property type="protein sequence ID" value="QHQ37955.1"/>
    <property type="molecule type" value="Genomic_DNA"/>
</dbReference>
<dbReference type="OrthoDB" id="5725171at2"/>
<reference evidence="2 3" key="1">
    <citation type="submission" date="2020-01" db="EMBL/GenBank/DDBJ databases">
        <title>The possibility of degradation of plastic by Microbulbifer hydrolyticus IRE-31.</title>
        <authorList>
            <person name="Liu L."/>
        </authorList>
    </citation>
    <scope>NUCLEOTIDE SEQUENCE [LARGE SCALE GENOMIC DNA]</scope>
    <source>
        <strain evidence="2 3">IRE-31</strain>
    </source>
</reference>
<protein>
    <submittedName>
        <fullName evidence="1">Uncharacterized protein</fullName>
    </submittedName>
</protein>
<dbReference type="Proteomes" id="UP000563601">
    <property type="component" value="Unassembled WGS sequence"/>
</dbReference>
<keyword evidence="3" id="KW-1185">Reference proteome</keyword>
<evidence type="ECO:0000313" key="4">
    <source>
        <dbReference type="Proteomes" id="UP000563601"/>
    </source>
</evidence>
<dbReference type="Proteomes" id="UP000464675">
    <property type="component" value="Chromosome"/>
</dbReference>
<evidence type="ECO:0000313" key="3">
    <source>
        <dbReference type="Proteomes" id="UP000464675"/>
    </source>
</evidence>
<reference evidence="1 4" key="2">
    <citation type="submission" date="2020-08" db="EMBL/GenBank/DDBJ databases">
        <title>Genomic Encyclopedia of Type Strains, Phase IV (KMG-IV): sequencing the most valuable type-strain genomes for metagenomic binning, comparative biology and taxonomic classification.</title>
        <authorList>
            <person name="Goeker M."/>
        </authorList>
    </citation>
    <scope>NUCLEOTIDE SEQUENCE [LARGE SCALE GENOMIC DNA]</scope>
    <source>
        <strain evidence="1 4">DSM 11525</strain>
    </source>
</reference>
<evidence type="ECO:0000313" key="2">
    <source>
        <dbReference type="EMBL" id="QHQ37955.1"/>
    </source>
</evidence>
<dbReference type="RefSeq" id="WP_161857292.1">
    <property type="nucleotide sequence ID" value="NZ_CP047491.1"/>
</dbReference>
<gene>
    <name evidence="2" type="ORF">GTQ55_02370</name>
    <name evidence="1" type="ORF">HNQ53_001500</name>
</gene>
<evidence type="ECO:0000313" key="1">
    <source>
        <dbReference type="EMBL" id="MBB5211282.1"/>
    </source>
</evidence>